<proteinExistence type="predicted"/>
<comment type="caution">
    <text evidence="1">The sequence shown here is derived from an EMBL/GenBank/DDBJ whole genome shotgun (WGS) entry which is preliminary data.</text>
</comment>
<name>A0ABV8GXY5_9BACI</name>
<sequence length="223" mass="26035">MHLEWFDRVCGELQDSLNSICEKYDENGRMIIERGARHPRIDFFTDSGEEDRDYFCTLFFDAPNEEFYIQSIDPYYGHVSKVVLKDIEDIIDVVHESFHQYIDDDNLSEEEIMDDETNFDDSYESHESDEMEDELFLEEIDVDWETPEVTAYYKEDEADISYQFGIAQDTGEGVIKRTNRISTGNEDMVEDETILTFSKEEASTLIAMIASHMGSLDTMDEHV</sequence>
<accession>A0ABV8GXY5</accession>
<evidence type="ECO:0000313" key="2">
    <source>
        <dbReference type="Proteomes" id="UP001595772"/>
    </source>
</evidence>
<evidence type="ECO:0008006" key="3">
    <source>
        <dbReference type="Google" id="ProtNLM"/>
    </source>
</evidence>
<protein>
    <recommendedName>
        <fullName evidence="3">DUF1292 domain-containing protein</fullName>
    </recommendedName>
</protein>
<evidence type="ECO:0000313" key="1">
    <source>
        <dbReference type="EMBL" id="MFC4024428.1"/>
    </source>
</evidence>
<gene>
    <name evidence="1" type="ORF">ACFOUV_11540</name>
</gene>
<reference evidence="2" key="1">
    <citation type="journal article" date="2019" name="Int. J. Syst. Evol. Microbiol.">
        <title>The Global Catalogue of Microorganisms (GCM) 10K type strain sequencing project: providing services to taxonomists for standard genome sequencing and annotation.</title>
        <authorList>
            <consortium name="The Broad Institute Genomics Platform"/>
            <consortium name="The Broad Institute Genome Sequencing Center for Infectious Disease"/>
            <person name="Wu L."/>
            <person name="Ma J."/>
        </authorList>
    </citation>
    <scope>NUCLEOTIDE SEQUENCE [LARGE SCALE GENOMIC DNA]</scope>
    <source>
        <strain evidence="2">IBRC-M 10703</strain>
    </source>
</reference>
<dbReference type="EMBL" id="JBHSAO010000008">
    <property type="protein sequence ID" value="MFC4024428.1"/>
    <property type="molecule type" value="Genomic_DNA"/>
</dbReference>
<dbReference type="Proteomes" id="UP001595772">
    <property type="component" value="Unassembled WGS sequence"/>
</dbReference>
<organism evidence="1 2">
    <name type="scientific">Oceanobacillus longus</name>
    <dbReference type="NCBI Taxonomy" id="930120"/>
    <lineage>
        <taxon>Bacteria</taxon>
        <taxon>Bacillati</taxon>
        <taxon>Bacillota</taxon>
        <taxon>Bacilli</taxon>
        <taxon>Bacillales</taxon>
        <taxon>Bacillaceae</taxon>
        <taxon>Oceanobacillus</taxon>
    </lineage>
</organism>
<dbReference type="RefSeq" id="WP_379496923.1">
    <property type="nucleotide sequence ID" value="NZ_JBHSAO010000008.1"/>
</dbReference>
<keyword evidence="2" id="KW-1185">Reference proteome</keyword>